<keyword evidence="4 6" id="KW-0998">Cell outer membrane</keyword>
<keyword evidence="2 6" id="KW-0472">Membrane</keyword>
<evidence type="ECO:0000256" key="5">
    <source>
        <dbReference type="ARBA" id="ARBA00023288"/>
    </source>
</evidence>
<evidence type="ECO:0000256" key="6">
    <source>
        <dbReference type="HAMAP-Rule" id="MF_01186"/>
    </source>
</evidence>
<dbReference type="OrthoDB" id="5801564at2"/>
<dbReference type="Pfam" id="PF04390">
    <property type="entry name" value="LptE"/>
    <property type="match status" value="1"/>
</dbReference>
<dbReference type="InterPro" id="IPR007485">
    <property type="entry name" value="LPS_assembly_LptE"/>
</dbReference>
<dbReference type="GO" id="GO:0009279">
    <property type="term" value="C:cell outer membrane"/>
    <property type="evidence" value="ECO:0007669"/>
    <property type="project" value="UniProtKB-SubCell"/>
</dbReference>
<dbReference type="GO" id="GO:0043165">
    <property type="term" value="P:Gram-negative-bacterium-type cell outer membrane assembly"/>
    <property type="evidence" value="ECO:0007669"/>
    <property type="project" value="UniProtKB-UniRule"/>
</dbReference>
<comment type="subcellular location">
    <subcellularLocation>
        <location evidence="6">Cell outer membrane</location>
        <topology evidence="6">Lipid-anchor</topology>
    </subcellularLocation>
</comment>
<dbReference type="PROSITE" id="PS51257">
    <property type="entry name" value="PROKAR_LIPOPROTEIN"/>
    <property type="match status" value="1"/>
</dbReference>
<keyword evidence="3 6" id="KW-0564">Palmitate</keyword>
<evidence type="ECO:0000313" key="7">
    <source>
        <dbReference type="EMBL" id="SQI41656.1"/>
    </source>
</evidence>
<accession>A0A2X4UP96</accession>
<name>A0A2X4UP96_9GAMM</name>
<evidence type="ECO:0000256" key="2">
    <source>
        <dbReference type="ARBA" id="ARBA00023136"/>
    </source>
</evidence>
<keyword evidence="5 6" id="KW-0449">Lipoprotein</keyword>
<sequence length="183" mass="19812">MRHPILALLLSAAVLVTAGCGFNLRGTTSVPQGLQTLLMEGGDPYGPMSRAVRSELRQSGVTIVDDKTRKDLPVLRLGGVGSNKETVSIFQTGSTAEYQIVMSASAQVIIPGEGIYRINAKVFRSFFDNPLTALAKDNEEEMIYQEMREQLAQQLVRKLATVQSTVKDQSDDEALAEGAVPAQ</sequence>
<dbReference type="Gene3D" id="3.30.160.150">
    <property type="entry name" value="Lipoprotein like domain"/>
    <property type="match status" value="1"/>
</dbReference>
<protein>
    <recommendedName>
        <fullName evidence="6">LPS-assembly lipoprotein LptE</fullName>
    </recommendedName>
</protein>
<dbReference type="RefSeq" id="WP_111740718.1">
    <property type="nucleotide sequence ID" value="NZ_LR698987.1"/>
</dbReference>
<dbReference type="KEGG" id="lri:NCTC12151_02241"/>
<evidence type="ECO:0000256" key="3">
    <source>
        <dbReference type="ARBA" id="ARBA00023139"/>
    </source>
</evidence>
<reference evidence="7 8" key="1">
    <citation type="submission" date="2018-06" db="EMBL/GenBank/DDBJ databases">
        <authorList>
            <consortium name="Pathogen Informatics"/>
            <person name="Doyle S."/>
        </authorList>
    </citation>
    <scope>NUCLEOTIDE SEQUENCE [LARGE SCALE GENOMIC DNA]</scope>
    <source>
        <strain evidence="7 8">NCTC12151</strain>
    </source>
</reference>
<dbReference type="PANTHER" id="PTHR38098">
    <property type="entry name" value="LPS-ASSEMBLY LIPOPROTEIN LPTE"/>
    <property type="match status" value="1"/>
</dbReference>
<dbReference type="EMBL" id="LS483470">
    <property type="protein sequence ID" value="SQI41656.1"/>
    <property type="molecule type" value="Genomic_DNA"/>
</dbReference>
<dbReference type="GO" id="GO:0001530">
    <property type="term" value="F:lipopolysaccharide binding"/>
    <property type="evidence" value="ECO:0007669"/>
    <property type="project" value="TreeGrafter"/>
</dbReference>
<dbReference type="NCBIfam" id="NF008062">
    <property type="entry name" value="PRK10796.1"/>
    <property type="match status" value="1"/>
</dbReference>
<evidence type="ECO:0000256" key="1">
    <source>
        <dbReference type="ARBA" id="ARBA00022729"/>
    </source>
</evidence>
<dbReference type="GO" id="GO:0015920">
    <property type="term" value="P:lipopolysaccharide transport"/>
    <property type="evidence" value="ECO:0007669"/>
    <property type="project" value="TreeGrafter"/>
</dbReference>
<dbReference type="HAMAP" id="MF_01186">
    <property type="entry name" value="LPS_assembly_LptE"/>
    <property type="match status" value="1"/>
</dbReference>
<comment type="function">
    <text evidence="6">Together with LptD, is involved in the assembly of lipopolysaccharide (LPS) at the surface of the outer membrane. Required for the proper assembly of LptD. Binds LPS and may serve as the LPS recognition site at the outer membrane.</text>
</comment>
<comment type="similarity">
    <text evidence="6">Belongs to the LptE lipoprotein family.</text>
</comment>
<keyword evidence="8" id="KW-1185">Reference proteome</keyword>
<dbReference type="AlphaFoldDB" id="A0A2X4UP96"/>
<proteinExistence type="inferred from homology"/>
<dbReference type="GO" id="GO:1990351">
    <property type="term" value="C:transporter complex"/>
    <property type="evidence" value="ECO:0007669"/>
    <property type="project" value="TreeGrafter"/>
</dbReference>
<evidence type="ECO:0000313" key="8">
    <source>
        <dbReference type="Proteomes" id="UP000249005"/>
    </source>
</evidence>
<evidence type="ECO:0000256" key="4">
    <source>
        <dbReference type="ARBA" id="ARBA00023237"/>
    </source>
</evidence>
<organism evidence="7 8">
    <name type="scientific">Leminorella richardii</name>
    <dbReference type="NCBI Taxonomy" id="158841"/>
    <lineage>
        <taxon>Bacteria</taxon>
        <taxon>Pseudomonadati</taxon>
        <taxon>Pseudomonadota</taxon>
        <taxon>Gammaproteobacteria</taxon>
        <taxon>Enterobacterales</taxon>
        <taxon>Budviciaceae</taxon>
        <taxon>Leminorella</taxon>
    </lineage>
</organism>
<dbReference type="Proteomes" id="UP000249005">
    <property type="component" value="Chromosome 1"/>
</dbReference>
<dbReference type="PANTHER" id="PTHR38098:SF1">
    <property type="entry name" value="LPS-ASSEMBLY LIPOPROTEIN LPTE"/>
    <property type="match status" value="1"/>
</dbReference>
<keyword evidence="1 6" id="KW-0732">Signal</keyword>
<gene>
    <name evidence="6 7" type="primary">lptE</name>
    <name evidence="7" type="ORF">NCTC12151_02241</name>
</gene>
<comment type="subunit">
    <text evidence="6">Component of the lipopolysaccharide transport and assembly complex. Interacts with LptD.</text>
</comment>